<name>A0A1C4ASP4_9GAMM</name>
<dbReference type="OrthoDB" id="7068923at2"/>
<dbReference type="NCBIfam" id="NF033894">
    <property type="entry name" value="Eex_IncN"/>
    <property type="match status" value="1"/>
</dbReference>
<protein>
    <recommendedName>
        <fullName evidence="3">Entry exclusion lipoprotein TrbK</fullName>
    </recommendedName>
</protein>
<proteinExistence type="predicted"/>
<dbReference type="AlphaFoldDB" id="A0A1C4ASP4"/>
<organism evidence="1 2">
    <name type="scientific">Gilliamella intestini</name>
    <dbReference type="NCBI Taxonomy" id="1798183"/>
    <lineage>
        <taxon>Bacteria</taxon>
        <taxon>Pseudomonadati</taxon>
        <taxon>Pseudomonadota</taxon>
        <taxon>Gammaproteobacteria</taxon>
        <taxon>Orbales</taxon>
        <taxon>Orbaceae</taxon>
        <taxon>Gilliamella</taxon>
    </lineage>
</organism>
<evidence type="ECO:0000313" key="1">
    <source>
        <dbReference type="EMBL" id="SCB97710.1"/>
    </source>
</evidence>
<sequence>MKKILILITAMFLFGCNEKTYTVEDFKNNKELREEYNKKCKNGELDSFSLTCRNAADATFSLMIGTPPERNPHAWD</sequence>
<gene>
    <name evidence="1" type="ORF">GA0061080_101356</name>
</gene>
<dbReference type="EMBL" id="FMBA01000013">
    <property type="protein sequence ID" value="SCB97710.1"/>
    <property type="molecule type" value="Genomic_DNA"/>
</dbReference>
<reference evidence="2" key="1">
    <citation type="submission" date="2016-08" db="EMBL/GenBank/DDBJ databases">
        <authorList>
            <person name="Varghese N."/>
            <person name="Submissions Spin"/>
        </authorList>
    </citation>
    <scope>NUCLEOTIDE SEQUENCE [LARGE SCALE GENOMIC DNA]</scope>
    <source>
        <strain evidence="2">R-53144</strain>
    </source>
</reference>
<keyword evidence="2" id="KW-1185">Reference proteome</keyword>
<dbReference type="InterPro" id="IPR047937">
    <property type="entry name" value="Eex_IncN-like"/>
</dbReference>
<evidence type="ECO:0000313" key="2">
    <source>
        <dbReference type="Proteomes" id="UP000199698"/>
    </source>
</evidence>
<dbReference type="Proteomes" id="UP000199698">
    <property type="component" value="Unassembled WGS sequence"/>
</dbReference>
<dbReference type="RefSeq" id="WP_091122157.1">
    <property type="nucleotide sequence ID" value="NZ_FMBA01000013.1"/>
</dbReference>
<evidence type="ECO:0008006" key="3">
    <source>
        <dbReference type="Google" id="ProtNLM"/>
    </source>
</evidence>
<accession>A0A1C4ASP4</accession>
<dbReference type="PROSITE" id="PS51257">
    <property type="entry name" value="PROKAR_LIPOPROTEIN"/>
    <property type="match status" value="1"/>
</dbReference>